<name>A0A852ZUX9_9ACTN</name>
<dbReference type="InterPro" id="IPR011009">
    <property type="entry name" value="Kinase-like_dom_sf"/>
</dbReference>
<keyword evidence="2" id="KW-0238">DNA-binding</keyword>
<comment type="caution">
    <text evidence="2">The sequence shown here is derived from an EMBL/GenBank/DDBJ whole genome shotgun (WGS) entry which is preliminary data.</text>
</comment>
<organism evidence="2 3">
    <name type="scientific">Actinopolymorpha rutila</name>
    <dbReference type="NCBI Taxonomy" id="446787"/>
    <lineage>
        <taxon>Bacteria</taxon>
        <taxon>Bacillati</taxon>
        <taxon>Actinomycetota</taxon>
        <taxon>Actinomycetes</taxon>
        <taxon>Propionibacteriales</taxon>
        <taxon>Actinopolymorphaceae</taxon>
        <taxon>Actinopolymorpha</taxon>
    </lineage>
</organism>
<reference evidence="2 3" key="1">
    <citation type="submission" date="2020-07" db="EMBL/GenBank/DDBJ databases">
        <title>Sequencing the genomes of 1000 actinobacteria strains.</title>
        <authorList>
            <person name="Klenk H.-P."/>
        </authorList>
    </citation>
    <scope>NUCLEOTIDE SEQUENCE [LARGE SCALE GENOMIC DNA]</scope>
    <source>
        <strain evidence="2 3">DSM 18448</strain>
    </source>
</reference>
<dbReference type="EMBL" id="JACBZH010000001">
    <property type="protein sequence ID" value="NYH92506.1"/>
    <property type="molecule type" value="Genomic_DNA"/>
</dbReference>
<dbReference type="Gene3D" id="1.10.510.10">
    <property type="entry name" value="Transferase(Phosphotransferase) domain 1"/>
    <property type="match status" value="1"/>
</dbReference>
<feature type="region of interest" description="Disordered" evidence="1">
    <location>
        <begin position="286"/>
        <end position="316"/>
    </location>
</feature>
<protein>
    <submittedName>
        <fullName evidence="2">DNA-binding helix-hairpin-helix protein with protein kinase domain</fullName>
    </submittedName>
</protein>
<evidence type="ECO:0000313" key="3">
    <source>
        <dbReference type="Proteomes" id="UP000579605"/>
    </source>
</evidence>
<feature type="compositionally biased region" description="Basic and acidic residues" evidence="1">
    <location>
        <begin position="288"/>
        <end position="297"/>
    </location>
</feature>
<accession>A0A852ZUX9</accession>
<evidence type="ECO:0000256" key="1">
    <source>
        <dbReference type="SAM" id="MobiDB-lite"/>
    </source>
</evidence>
<dbReference type="AlphaFoldDB" id="A0A852ZUX9"/>
<dbReference type="GO" id="GO:0003677">
    <property type="term" value="F:DNA binding"/>
    <property type="evidence" value="ECO:0007669"/>
    <property type="project" value="UniProtKB-KW"/>
</dbReference>
<keyword evidence="3" id="KW-1185">Reference proteome</keyword>
<keyword evidence="2" id="KW-0808">Transferase</keyword>
<evidence type="ECO:0000313" key="2">
    <source>
        <dbReference type="EMBL" id="NYH92506.1"/>
    </source>
</evidence>
<dbReference type="SUPFAM" id="SSF56112">
    <property type="entry name" value="Protein kinase-like (PK-like)"/>
    <property type="match status" value="1"/>
</dbReference>
<sequence>MTATVQLASLQIGKELADGGQGRVFELLDRSHQVLKMYHDPAHPSFDAGGLDRLVAERDTISHAGRVVDEFAAWPAVVVLEGSHVVGFLMRRVPKQFSLKIGQGERLADLSYLATAPKPIWGPVSLPSHSEKLGILRDLAGVVDTLHRRGIVLGDISFANVLWTVTPRPGVMLLDCDGMRLEGRTSVLPQADTLDWDDPYVVRGAEPTRDQDRYKLALAVLRVLCASLNRRLDGRPLDPALLGANPSGVQDLLSKAAGAAGTRPAASEWMTALSDRVMQPVLAPASRRRIDMPKPKPDLLASGGPRQFRPVQPPPS</sequence>
<keyword evidence="2" id="KW-0418">Kinase</keyword>
<proteinExistence type="predicted"/>
<dbReference type="Proteomes" id="UP000579605">
    <property type="component" value="Unassembled WGS sequence"/>
</dbReference>
<gene>
    <name evidence="2" type="ORF">F4554_005144</name>
</gene>
<dbReference type="RefSeq" id="WP_179789924.1">
    <property type="nucleotide sequence ID" value="NZ_BAAARR010000005.1"/>
</dbReference>
<dbReference type="GO" id="GO:0016301">
    <property type="term" value="F:kinase activity"/>
    <property type="evidence" value="ECO:0007669"/>
    <property type="project" value="UniProtKB-KW"/>
</dbReference>